<reference evidence="10 11" key="1">
    <citation type="submission" date="2017-04" db="EMBL/GenBank/DDBJ databases">
        <title>Complete genome sequences of Rhizobium genomic linages associated to common bean (phaseolus vulgaris).</title>
        <authorList>
            <person name="Santamaria R.I."/>
            <person name="Bustos P."/>
            <person name="Perez-Carrascal O."/>
            <person name="Martinez-Flores I."/>
            <person name="Juarez S."/>
            <person name="Lozano L."/>
            <person name="Miranda F."/>
            <person name="Vinuesa P."/>
            <person name="Martinez-Romero E."/>
            <person name="Cevallos M.A."/>
            <person name="Romero D."/>
            <person name="Davila G."/>
            <person name="Gonzalez V."/>
        </authorList>
    </citation>
    <scope>NUCLEOTIDE SEQUENCE [LARGE SCALE GENOMIC DNA]</scope>
    <source>
        <strain evidence="10 11">NXC12</strain>
    </source>
</reference>
<dbReference type="InterPro" id="IPR006223">
    <property type="entry name" value="GcvT"/>
</dbReference>
<dbReference type="GO" id="GO:0004047">
    <property type="term" value="F:aminomethyltransferase activity"/>
    <property type="evidence" value="ECO:0007669"/>
    <property type="project" value="UniProtKB-EC"/>
</dbReference>
<feature type="domain" description="Aminomethyltransferase C-terminal" evidence="9">
    <location>
        <begin position="292"/>
        <end position="371"/>
    </location>
</feature>
<evidence type="ECO:0000313" key="11">
    <source>
        <dbReference type="Proteomes" id="UP000194159"/>
    </source>
</evidence>
<evidence type="ECO:0000259" key="8">
    <source>
        <dbReference type="Pfam" id="PF01571"/>
    </source>
</evidence>
<dbReference type="SUPFAM" id="SSF101790">
    <property type="entry name" value="Aminomethyltransferase beta-barrel domain"/>
    <property type="match status" value="1"/>
</dbReference>
<feature type="domain" description="GCVT N-terminal" evidence="8">
    <location>
        <begin position="12"/>
        <end position="263"/>
    </location>
</feature>
<evidence type="ECO:0000256" key="5">
    <source>
        <dbReference type="ARBA" id="ARBA00031395"/>
    </source>
</evidence>
<dbReference type="EMBL" id="CP020906">
    <property type="protein sequence ID" value="ARQ10306.1"/>
    <property type="molecule type" value="Genomic_DNA"/>
</dbReference>
<evidence type="ECO:0000256" key="4">
    <source>
        <dbReference type="ARBA" id="ARBA00022679"/>
    </source>
</evidence>
<gene>
    <name evidence="10" type="primary">gcvT</name>
    <name evidence="10" type="ORF">NXC12_CH02287</name>
</gene>
<dbReference type="EC" id="2.1.2.10" evidence="2"/>
<keyword evidence="3" id="KW-0032">Aminotransferase</keyword>
<dbReference type="PIRSF" id="PIRSF006487">
    <property type="entry name" value="GcvT"/>
    <property type="match status" value="1"/>
</dbReference>
<evidence type="ECO:0000259" key="9">
    <source>
        <dbReference type="Pfam" id="PF08669"/>
    </source>
</evidence>
<comment type="similarity">
    <text evidence="1">Belongs to the GcvT family.</text>
</comment>
<dbReference type="NCBIfam" id="NF010093">
    <property type="entry name" value="PRK13579.1"/>
    <property type="match status" value="1"/>
</dbReference>
<accession>A0AAN1BH45</accession>
<keyword evidence="4 10" id="KW-0808">Transferase</keyword>
<proteinExistence type="inferred from homology"/>
<dbReference type="Gene3D" id="4.10.1250.10">
    <property type="entry name" value="Aminomethyltransferase fragment"/>
    <property type="match status" value="1"/>
</dbReference>
<evidence type="ECO:0000256" key="6">
    <source>
        <dbReference type="ARBA" id="ARBA00047665"/>
    </source>
</evidence>
<dbReference type="Gene3D" id="2.40.30.110">
    <property type="entry name" value="Aminomethyltransferase beta-barrel domains"/>
    <property type="match status" value="1"/>
</dbReference>
<dbReference type="InterPro" id="IPR013977">
    <property type="entry name" value="GcvT_C"/>
</dbReference>
<dbReference type="InterPro" id="IPR006222">
    <property type="entry name" value="GCVT_N"/>
</dbReference>
<dbReference type="PANTHER" id="PTHR43757:SF2">
    <property type="entry name" value="AMINOMETHYLTRANSFERASE, MITOCHONDRIAL"/>
    <property type="match status" value="1"/>
</dbReference>
<evidence type="ECO:0000256" key="7">
    <source>
        <dbReference type="PIRSR" id="PIRSR006487-1"/>
    </source>
</evidence>
<dbReference type="Proteomes" id="UP000194159">
    <property type="component" value="Chromosome"/>
</dbReference>
<dbReference type="Pfam" id="PF08669">
    <property type="entry name" value="GCV_T_C"/>
    <property type="match status" value="1"/>
</dbReference>
<name>A0AAN1BH45_RHIET</name>
<dbReference type="Gene3D" id="3.30.1360.120">
    <property type="entry name" value="Probable tRNA modification gtpase trme, domain 1"/>
    <property type="match status" value="1"/>
</dbReference>
<evidence type="ECO:0000256" key="2">
    <source>
        <dbReference type="ARBA" id="ARBA00012616"/>
    </source>
</evidence>
<dbReference type="InterPro" id="IPR028896">
    <property type="entry name" value="GcvT/YgfZ/DmdA"/>
</dbReference>
<dbReference type="RefSeq" id="WP_086082174.1">
    <property type="nucleotide sequence ID" value="NZ_CP020906.1"/>
</dbReference>
<sequence length="378" mass="40487">MDDTAALKKTPLHALHLQLGARMVPFAGYDMPVQYPAGVMKEHLHTRTEAGLFDVSHMGQVIVKAKSGSYEDAALALESLVPVDILGLAEGRQRYGFFTDDTGGILDDLMITHLDDHLFVVVNASCKDADLAHLRAHISDQCDITLLNRALIALQGPRAVEVLAELWADVAAMKFMDVRHCRLHDVSCLVSRSGYSGEDGFEISVPADKAEDVAMRLLEHPDVQAIGLGARDSLRLEAGLCLYGNDIDTTTSPVEAALEWAMPKARRAGGARAGGFPGSGRILSELENGAARRRVGLKPEGKAPVRGHARLYADAEGQTEIGEVTSGGFGPSVDGPVAMGYVPVSHAAPGTLIYAEVRGKYLPVTVSALPFITPTYKR</sequence>
<dbReference type="GO" id="GO:0006546">
    <property type="term" value="P:glycine catabolic process"/>
    <property type="evidence" value="ECO:0007669"/>
    <property type="project" value="InterPro"/>
</dbReference>
<dbReference type="InterPro" id="IPR029043">
    <property type="entry name" value="GcvT/YgfZ_C"/>
</dbReference>
<dbReference type="NCBIfam" id="TIGR00528">
    <property type="entry name" value="gcvT"/>
    <property type="match status" value="1"/>
</dbReference>
<evidence type="ECO:0000256" key="3">
    <source>
        <dbReference type="ARBA" id="ARBA00022576"/>
    </source>
</evidence>
<protein>
    <recommendedName>
        <fullName evidence="2">aminomethyltransferase</fullName>
        <ecNumber evidence="2">2.1.2.10</ecNumber>
    </recommendedName>
    <alternativeName>
        <fullName evidence="5">Glycine cleavage system T protein</fullName>
    </alternativeName>
</protein>
<dbReference type="InterPro" id="IPR027266">
    <property type="entry name" value="TrmE/GcvT-like"/>
</dbReference>
<dbReference type="GO" id="GO:0005960">
    <property type="term" value="C:glycine cleavage complex"/>
    <property type="evidence" value="ECO:0007669"/>
    <property type="project" value="InterPro"/>
</dbReference>
<dbReference type="SUPFAM" id="SSF103025">
    <property type="entry name" value="Folate-binding domain"/>
    <property type="match status" value="1"/>
</dbReference>
<organism evidence="10 11">
    <name type="scientific">Rhizobium etli</name>
    <dbReference type="NCBI Taxonomy" id="29449"/>
    <lineage>
        <taxon>Bacteria</taxon>
        <taxon>Pseudomonadati</taxon>
        <taxon>Pseudomonadota</taxon>
        <taxon>Alphaproteobacteria</taxon>
        <taxon>Hyphomicrobiales</taxon>
        <taxon>Rhizobiaceae</taxon>
        <taxon>Rhizobium/Agrobacterium group</taxon>
        <taxon>Rhizobium</taxon>
    </lineage>
</organism>
<feature type="binding site" evidence="7">
    <location>
        <position position="202"/>
    </location>
    <ligand>
        <name>substrate</name>
    </ligand>
</feature>
<evidence type="ECO:0000256" key="1">
    <source>
        <dbReference type="ARBA" id="ARBA00008609"/>
    </source>
</evidence>
<dbReference type="NCBIfam" id="NF001567">
    <property type="entry name" value="PRK00389.1"/>
    <property type="match status" value="1"/>
</dbReference>
<evidence type="ECO:0000313" key="10">
    <source>
        <dbReference type="EMBL" id="ARQ10306.1"/>
    </source>
</evidence>
<dbReference type="Pfam" id="PF01571">
    <property type="entry name" value="GCV_T"/>
    <property type="match status" value="1"/>
</dbReference>
<comment type="catalytic activity">
    <reaction evidence="6">
        <text>N(6)-[(R)-S(8)-aminomethyldihydrolipoyl]-L-lysyl-[protein] + (6S)-5,6,7,8-tetrahydrofolate = N(6)-[(R)-dihydrolipoyl]-L-lysyl-[protein] + (6R)-5,10-methylene-5,6,7,8-tetrahydrofolate + NH4(+)</text>
        <dbReference type="Rhea" id="RHEA:16945"/>
        <dbReference type="Rhea" id="RHEA-COMP:10475"/>
        <dbReference type="Rhea" id="RHEA-COMP:10492"/>
        <dbReference type="ChEBI" id="CHEBI:15636"/>
        <dbReference type="ChEBI" id="CHEBI:28938"/>
        <dbReference type="ChEBI" id="CHEBI:57453"/>
        <dbReference type="ChEBI" id="CHEBI:83100"/>
        <dbReference type="ChEBI" id="CHEBI:83143"/>
        <dbReference type="EC" id="2.1.2.10"/>
    </reaction>
</comment>
<dbReference type="AlphaFoldDB" id="A0AAN1BH45"/>
<dbReference type="GO" id="GO:0008483">
    <property type="term" value="F:transaminase activity"/>
    <property type="evidence" value="ECO:0007669"/>
    <property type="project" value="UniProtKB-KW"/>
</dbReference>
<dbReference type="Gene3D" id="3.30.70.1400">
    <property type="entry name" value="Aminomethyltransferase beta-barrel domains"/>
    <property type="match status" value="1"/>
</dbReference>
<dbReference type="PANTHER" id="PTHR43757">
    <property type="entry name" value="AMINOMETHYLTRANSFERASE"/>
    <property type="match status" value="1"/>
</dbReference>